<dbReference type="Proteomes" id="UP001066276">
    <property type="component" value="Chromosome 11"/>
</dbReference>
<evidence type="ECO:0000313" key="3">
    <source>
        <dbReference type="Proteomes" id="UP001066276"/>
    </source>
</evidence>
<name>A0AAV7LN46_PLEWA</name>
<gene>
    <name evidence="2" type="ORF">NDU88_005563</name>
</gene>
<feature type="region of interest" description="Disordered" evidence="1">
    <location>
        <begin position="136"/>
        <end position="174"/>
    </location>
</feature>
<dbReference type="AlphaFoldDB" id="A0AAV7LN46"/>
<organism evidence="2 3">
    <name type="scientific">Pleurodeles waltl</name>
    <name type="common">Iberian ribbed newt</name>
    <dbReference type="NCBI Taxonomy" id="8319"/>
    <lineage>
        <taxon>Eukaryota</taxon>
        <taxon>Metazoa</taxon>
        <taxon>Chordata</taxon>
        <taxon>Craniata</taxon>
        <taxon>Vertebrata</taxon>
        <taxon>Euteleostomi</taxon>
        <taxon>Amphibia</taxon>
        <taxon>Batrachia</taxon>
        <taxon>Caudata</taxon>
        <taxon>Salamandroidea</taxon>
        <taxon>Salamandridae</taxon>
        <taxon>Pleurodelinae</taxon>
        <taxon>Pleurodeles</taxon>
    </lineage>
</organism>
<feature type="compositionally biased region" description="Basic and acidic residues" evidence="1">
    <location>
        <begin position="66"/>
        <end position="78"/>
    </location>
</feature>
<dbReference type="EMBL" id="JANPWB010000015">
    <property type="protein sequence ID" value="KAJ1092453.1"/>
    <property type="molecule type" value="Genomic_DNA"/>
</dbReference>
<evidence type="ECO:0000313" key="2">
    <source>
        <dbReference type="EMBL" id="KAJ1092453.1"/>
    </source>
</evidence>
<keyword evidence="3" id="KW-1185">Reference proteome</keyword>
<evidence type="ECO:0000256" key="1">
    <source>
        <dbReference type="SAM" id="MobiDB-lite"/>
    </source>
</evidence>
<protein>
    <submittedName>
        <fullName evidence="2">Uncharacterized protein</fullName>
    </submittedName>
</protein>
<proteinExistence type="predicted"/>
<feature type="region of interest" description="Disordered" evidence="1">
    <location>
        <begin position="51"/>
        <end position="78"/>
    </location>
</feature>
<reference evidence="2" key="1">
    <citation type="journal article" date="2022" name="bioRxiv">
        <title>Sequencing and chromosome-scale assembly of the giantPleurodeles waltlgenome.</title>
        <authorList>
            <person name="Brown T."/>
            <person name="Elewa A."/>
            <person name="Iarovenko S."/>
            <person name="Subramanian E."/>
            <person name="Araus A.J."/>
            <person name="Petzold A."/>
            <person name="Susuki M."/>
            <person name="Suzuki K.-i.T."/>
            <person name="Hayashi T."/>
            <person name="Toyoda A."/>
            <person name="Oliveira C."/>
            <person name="Osipova E."/>
            <person name="Leigh N.D."/>
            <person name="Simon A."/>
            <person name="Yun M.H."/>
        </authorList>
    </citation>
    <scope>NUCLEOTIDE SEQUENCE</scope>
    <source>
        <strain evidence="2">20211129_DDA</strain>
        <tissue evidence="2">Liver</tissue>
    </source>
</reference>
<accession>A0AAV7LN46</accession>
<sequence>MWGVILLPVSEASEPEFDPDVCKCPGRRVLKEFLQQSVSAATALPRSAAASVRSAQEFSRPSPGLGERRRQDSKRRYEQPVLTRGLLKRFAPLYARLLRCRSSAPTASSPEQSLKRCALSLATRGSERLLLVSLQRGARGPERPRSAPVRHSWRGGQPQLYRGPVRRSGTRRPAAPPTRLPFCVYRSWTACGG</sequence>
<comment type="caution">
    <text evidence="2">The sequence shown here is derived from an EMBL/GenBank/DDBJ whole genome shotgun (WGS) entry which is preliminary data.</text>
</comment>